<dbReference type="SUPFAM" id="SSF100950">
    <property type="entry name" value="NagB/RpiA/CoA transferase-like"/>
    <property type="match status" value="2"/>
</dbReference>
<reference evidence="4" key="1">
    <citation type="submission" date="2016-04" db="EMBL/GenBank/DDBJ databases">
        <authorList>
            <person name="Chen S.-C."/>
            <person name="Lai M.-C."/>
        </authorList>
    </citation>
    <scope>NUCLEOTIDE SEQUENCE [LARGE SCALE GENOMIC DNA]</scope>
    <source>
        <strain evidence="4">AB14</strain>
    </source>
</reference>
<dbReference type="Gene3D" id="3.40.1080.10">
    <property type="entry name" value="Glutaconate Coenzyme A-transferase"/>
    <property type="match status" value="2"/>
</dbReference>
<dbReference type="AlphaFoldDB" id="A0A1S8AR62"/>
<evidence type="ECO:0000313" key="3">
    <source>
        <dbReference type="EMBL" id="OLZ39293.1"/>
    </source>
</evidence>
<dbReference type="STRING" id="301967.A6E15_18015"/>
<name>A0A1S8AR62_9EURY</name>
<gene>
    <name evidence="3" type="ORF">A6E15_18015</name>
</gene>
<dbReference type="SMART" id="SM00882">
    <property type="entry name" value="CoA_trans"/>
    <property type="match status" value="2"/>
</dbReference>
<comment type="caution">
    <text evidence="3">The sequence shown here is derived from an EMBL/GenBank/DDBJ whole genome shotgun (WGS) entry which is preliminary data.</text>
</comment>
<dbReference type="GO" id="GO:0008410">
    <property type="term" value="F:CoA-transferase activity"/>
    <property type="evidence" value="ECO:0007669"/>
    <property type="project" value="InterPro"/>
</dbReference>
<keyword evidence="2 3" id="KW-0808">Transferase</keyword>
<dbReference type="GO" id="GO:0046952">
    <property type="term" value="P:ketone body catabolic process"/>
    <property type="evidence" value="ECO:0007669"/>
    <property type="project" value="InterPro"/>
</dbReference>
<dbReference type="PANTHER" id="PTHR43293">
    <property type="entry name" value="ACETATE COA-TRANSFERASE YDIF"/>
    <property type="match status" value="1"/>
</dbReference>
<accession>A0A1S8AR62</accession>
<dbReference type="Proteomes" id="UP000189370">
    <property type="component" value="Unassembled WGS sequence"/>
</dbReference>
<protein>
    <submittedName>
        <fullName evidence="3">Acyl CoA:acetate/3-ketoacid CoA transferase</fullName>
    </submittedName>
</protein>
<organism evidence="3 4">
    <name type="scientific">Natrinema saccharevitans</name>
    <dbReference type="NCBI Taxonomy" id="301967"/>
    <lineage>
        <taxon>Archaea</taxon>
        <taxon>Methanobacteriati</taxon>
        <taxon>Methanobacteriota</taxon>
        <taxon>Stenosarchaea group</taxon>
        <taxon>Halobacteria</taxon>
        <taxon>Halobacteriales</taxon>
        <taxon>Natrialbaceae</taxon>
        <taxon>Natrinema</taxon>
    </lineage>
</organism>
<dbReference type="InterPro" id="IPR037171">
    <property type="entry name" value="NagB/RpiA_transferase-like"/>
</dbReference>
<sequence>MTIRQSREAAVERIDDGDTVGVGGFVAVGIPEYVLEALGERYAETSHPRDLTLYHPAAEGDRQGRGLSHLVQEGMLERTIASHWGFTPDLMEKVVNDEIEAYNLPFGVMDHLLRDTAAGKPGTLSHVGLGTFVDPRQDGAKANDVTDEDIVEVMTVDGEEYLFYQSVPIDVAIIRGTTADENGNITMEREALDSNVLAMAQAAHNSGGTVIAQVERVTESGTLTARDVAVPGVLVDSVVEAPPSHHQQTYAEDYNPAYSGEIKQPTDDDSEPLALDERTIIARRAAMELEPDSVINLGVGVPELVPVVAAEGDIADEITQTVESGPVGGAASGGISFGTAANHEALVSSTQQFDFYDGGGLDMGFLGMAQVDAMGNINVSRFGSQLPGCGGFINITQNAEKVVFCGTLTTDGLEIEAGDGDLSIESDGSSSKFVDSVEQITFSGEYAVEIDQPIVYVTERAVFELSPEGLELTEVAPGIDLEADVIDQLGFEPLVADDLAEMNPALFADEPLDLTDAIYSSR</sequence>
<comment type="similarity">
    <text evidence="1">Belongs to the 3-oxoacid CoA-transferase family.</text>
</comment>
<dbReference type="PANTHER" id="PTHR43293:SF1">
    <property type="entry name" value="ACETATE COA-TRANSFERASE YDIF"/>
    <property type="match status" value="1"/>
</dbReference>
<keyword evidence="4" id="KW-1185">Reference proteome</keyword>
<dbReference type="InterPro" id="IPR014388">
    <property type="entry name" value="3-oxoacid_CoA-transferase"/>
</dbReference>
<dbReference type="OrthoDB" id="9252at2157"/>
<dbReference type="RefSeq" id="WP_076148606.1">
    <property type="nucleotide sequence ID" value="NZ_LWLN01000002.1"/>
</dbReference>
<dbReference type="EMBL" id="LWLN01000002">
    <property type="protein sequence ID" value="OLZ39293.1"/>
    <property type="molecule type" value="Genomic_DNA"/>
</dbReference>
<dbReference type="Pfam" id="PF01144">
    <property type="entry name" value="CoA_trans"/>
    <property type="match status" value="1"/>
</dbReference>
<evidence type="ECO:0000256" key="1">
    <source>
        <dbReference type="ARBA" id="ARBA00007154"/>
    </source>
</evidence>
<dbReference type="PIRSF" id="PIRSF000858">
    <property type="entry name" value="SCOT-t"/>
    <property type="match status" value="1"/>
</dbReference>
<dbReference type="InterPro" id="IPR004165">
    <property type="entry name" value="CoA_trans_fam_I"/>
</dbReference>
<evidence type="ECO:0000256" key="2">
    <source>
        <dbReference type="ARBA" id="ARBA00022679"/>
    </source>
</evidence>
<evidence type="ECO:0000313" key="4">
    <source>
        <dbReference type="Proteomes" id="UP000189370"/>
    </source>
</evidence>
<proteinExistence type="inferred from homology"/>